<evidence type="ECO:0000256" key="2">
    <source>
        <dbReference type="SAM" id="Phobius"/>
    </source>
</evidence>
<dbReference type="AlphaFoldDB" id="A0A0L0NTY2"/>
<evidence type="ECO:0000313" key="3">
    <source>
        <dbReference type="EMBL" id="KND97120.1"/>
    </source>
</evidence>
<dbReference type="EMBL" id="LGST01000043">
    <property type="protein sequence ID" value="KND97120.1"/>
    <property type="molecule type" value="Genomic_DNA"/>
</dbReference>
<protein>
    <submittedName>
        <fullName evidence="3">Uncharacterized protein</fullName>
    </submittedName>
</protein>
<gene>
    <name evidence="3" type="ORF">QG37_06326</name>
</gene>
<sequence length="79" mass="9182">MAATNSTSDLIAMGLFETLNAFSAKVRRVGFYLYVGLVFGSLGWTFFEMHRLNKQLERKREREAQDNEEPRHKRSKSNV</sequence>
<keyword evidence="2" id="KW-0812">Transmembrane</keyword>
<accession>A0A0L0NTY2</accession>
<dbReference type="Proteomes" id="UP000037122">
    <property type="component" value="Unassembled WGS sequence"/>
</dbReference>
<organism evidence="3 4">
    <name type="scientific">Candidozyma auris</name>
    <name type="common">Yeast</name>
    <name type="synonym">Candida auris</name>
    <dbReference type="NCBI Taxonomy" id="498019"/>
    <lineage>
        <taxon>Eukaryota</taxon>
        <taxon>Fungi</taxon>
        <taxon>Dikarya</taxon>
        <taxon>Ascomycota</taxon>
        <taxon>Saccharomycotina</taxon>
        <taxon>Pichiomycetes</taxon>
        <taxon>Metschnikowiaceae</taxon>
        <taxon>Candidozyma</taxon>
    </lineage>
</organism>
<keyword evidence="2" id="KW-0472">Membrane</keyword>
<evidence type="ECO:0000313" key="4">
    <source>
        <dbReference type="Proteomes" id="UP000037122"/>
    </source>
</evidence>
<feature type="region of interest" description="Disordered" evidence="1">
    <location>
        <begin position="57"/>
        <end position="79"/>
    </location>
</feature>
<reference evidence="4" key="1">
    <citation type="journal article" date="2015" name="BMC Genomics">
        <title>Draft genome of a commonly misdiagnosed multidrug resistant pathogen Candida auris.</title>
        <authorList>
            <person name="Chatterjee S."/>
            <person name="Alampalli S.V."/>
            <person name="Nageshan R.K."/>
            <person name="Chettiar S.T."/>
            <person name="Joshi S."/>
            <person name="Tatu U.S."/>
        </authorList>
    </citation>
    <scope>NUCLEOTIDE SEQUENCE [LARGE SCALE GENOMIC DNA]</scope>
    <source>
        <strain evidence="4">6684</strain>
    </source>
</reference>
<dbReference type="VEuPathDB" id="FungiDB:QG37_06326"/>
<proteinExistence type="predicted"/>
<feature type="transmembrane region" description="Helical" evidence="2">
    <location>
        <begin position="31"/>
        <end position="50"/>
    </location>
</feature>
<keyword evidence="2" id="KW-1133">Transmembrane helix</keyword>
<evidence type="ECO:0000256" key="1">
    <source>
        <dbReference type="SAM" id="MobiDB-lite"/>
    </source>
</evidence>
<name>A0A0L0NTY2_CANAR</name>
<comment type="caution">
    <text evidence="3">The sequence shown here is derived from an EMBL/GenBank/DDBJ whole genome shotgun (WGS) entry which is preliminary data.</text>
</comment>
<feature type="compositionally biased region" description="Basic and acidic residues" evidence="1">
    <location>
        <begin position="57"/>
        <end position="71"/>
    </location>
</feature>